<evidence type="ECO:0000313" key="2">
    <source>
        <dbReference type="EMBL" id="BBB90141.1"/>
    </source>
</evidence>
<gene>
    <name evidence="2" type="primary">acoC</name>
    <name evidence="2" type="ORF">MAMMFC1_00789</name>
</gene>
<organism evidence="2 3">
    <name type="scientific">Methylomusa anaerophila</name>
    <dbReference type="NCBI Taxonomy" id="1930071"/>
    <lineage>
        <taxon>Bacteria</taxon>
        <taxon>Bacillati</taxon>
        <taxon>Bacillota</taxon>
        <taxon>Negativicutes</taxon>
        <taxon>Selenomonadales</taxon>
        <taxon>Sporomusaceae</taxon>
        <taxon>Methylomusa</taxon>
    </lineage>
</organism>
<dbReference type="KEGG" id="mana:MAMMFC1_00789"/>
<sequence>MYNKINGIHYEFIENSASKENLVFVHGSGCNRMFLRPLAKKLKDFNCYLIDLPDHGQSENRHCTKVEDYIAAVAEFVTQLDNVRLIGHSLGGTICLGVAAKRVPSVKMNVIISSGAKFYKFDRKIHNMVREKKVNWLYLIQCCGSLTNIDVWADLLTFEPAEVILKDFEIDIKLDIENVMSHITIPTLIMVGSDDILTLPEYSTKMHKAIKNSNLIIVPNVRHMLPIAKSTYVAQHIREFMRS</sequence>
<evidence type="ECO:0000259" key="1">
    <source>
        <dbReference type="Pfam" id="PF12697"/>
    </source>
</evidence>
<evidence type="ECO:0000313" key="3">
    <source>
        <dbReference type="Proteomes" id="UP000276437"/>
    </source>
</evidence>
<dbReference type="SUPFAM" id="SSF53474">
    <property type="entry name" value="alpha/beta-Hydrolases"/>
    <property type="match status" value="1"/>
</dbReference>
<reference evidence="2 3" key="1">
    <citation type="journal article" date="2018" name="Int. J. Syst. Evol. Microbiol.">
        <title>Methylomusa anaerophila gen. nov., sp. nov., an anaerobic methanol-utilizing bacterium isolated from a microbial fuel cell.</title>
        <authorList>
            <person name="Amano N."/>
            <person name="Yamamuro A."/>
            <person name="Miyahara M."/>
            <person name="Kouzuma A."/>
            <person name="Abe T."/>
            <person name="Watanabe K."/>
        </authorList>
    </citation>
    <scope>NUCLEOTIDE SEQUENCE [LARGE SCALE GENOMIC DNA]</scope>
    <source>
        <strain evidence="2 3">MMFC1</strain>
    </source>
</reference>
<dbReference type="Pfam" id="PF12697">
    <property type="entry name" value="Abhydrolase_6"/>
    <property type="match status" value="1"/>
</dbReference>
<keyword evidence="3" id="KW-1185">Reference proteome</keyword>
<dbReference type="Proteomes" id="UP000276437">
    <property type="component" value="Chromosome"/>
</dbReference>
<accession>A0A348AGE3</accession>
<dbReference type="OrthoDB" id="9775557at2"/>
<dbReference type="InterPro" id="IPR000073">
    <property type="entry name" value="AB_hydrolase_1"/>
</dbReference>
<dbReference type="InterPro" id="IPR029058">
    <property type="entry name" value="AB_hydrolase_fold"/>
</dbReference>
<proteinExistence type="predicted"/>
<dbReference type="EC" id="2.3.1.12" evidence="2"/>
<dbReference type="GO" id="GO:0004742">
    <property type="term" value="F:dihydrolipoyllysine-residue acetyltransferase activity"/>
    <property type="evidence" value="ECO:0007669"/>
    <property type="project" value="UniProtKB-EC"/>
</dbReference>
<dbReference type="Gene3D" id="3.40.50.1820">
    <property type="entry name" value="alpha/beta hydrolase"/>
    <property type="match status" value="1"/>
</dbReference>
<keyword evidence="2" id="KW-0808">Transferase</keyword>
<feature type="domain" description="AB hydrolase-1" evidence="1">
    <location>
        <begin position="22"/>
        <end position="225"/>
    </location>
</feature>
<dbReference type="InterPro" id="IPR050266">
    <property type="entry name" value="AB_hydrolase_sf"/>
</dbReference>
<protein>
    <submittedName>
        <fullName evidence="2">Dihydrolipoyllysine-residue acetyltransferase component of acetoin cleaving system</fullName>
        <ecNumber evidence="2">2.3.1.12</ecNumber>
    </submittedName>
</protein>
<dbReference type="PANTHER" id="PTHR43798">
    <property type="entry name" value="MONOACYLGLYCEROL LIPASE"/>
    <property type="match status" value="1"/>
</dbReference>
<name>A0A348AGE3_9FIRM</name>
<dbReference type="RefSeq" id="WP_126306653.1">
    <property type="nucleotide sequence ID" value="NZ_AP018449.1"/>
</dbReference>
<dbReference type="AlphaFoldDB" id="A0A348AGE3"/>
<keyword evidence="2" id="KW-0012">Acyltransferase</keyword>
<dbReference type="EMBL" id="AP018449">
    <property type="protein sequence ID" value="BBB90141.1"/>
    <property type="molecule type" value="Genomic_DNA"/>
</dbReference>